<dbReference type="EMBL" id="MT711976">
    <property type="protein sequence ID" value="QMP84210.1"/>
    <property type="molecule type" value="Genomic_DNA"/>
</dbReference>
<reference evidence="2 3" key="1">
    <citation type="submission" date="2020-07" db="EMBL/GenBank/DDBJ databases">
        <title>Streptomyces phage Genome sequencing and assembly.</title>
        <authorList>
            <person name="Sharma V."/>
            <person name="Hardy A."/>
            <person name="Frunzke J."/>
        </authorList>
    </citation>
    <scope>NUCLEOTIDE SEQUENCE [LARGE SCALE GENOMIC DNA]</scope>
</reference>
<sequence length="266" mass="30214">MAELSGLAEIKAYKARMKAEAEEREARQSGEQRKPKYLKLDDGQSVKVMFLQEMDPESKNYDPKRGIGMGAIEHAGLDGNFKYRGLCTIEDGKCWPCEKRAKAKKGDPEAKYTQRKNYYINALVDFGDGSEPETWVLSRGLNSSFVADLMEEEEETETIMGKTFKVTRRGSGTETTWSLRELRNDTTFESVDVENAHVFDIEKEVLKTVPYETDFIGKMFGQSEFYTQAPGDWKKKFLDGDSDDSKSDDSNDSSNKESEVGDNMTW</sequence>
<protein>
    <submittedName>
        <fullName evidence="2">SsDNA binding protein</fullName>
    </submittedName>
</protein>
<name>A0A7G4AW20_9CAUD</name>
<feature type="region of interest" description="Disordered" evidence="1">
    <location>
        <begin position="18"/>
        <end position="38"/>
    </location>
</feature>
<organism evidence="2 3">
    <name type="scientific">Streptomyces phage Coruscant</name>
    <dbReference type="NCBI Taxonomy" id="2739834"/>
    <lineage>
        <taxon>Viruses</taxon>
        <taxon>Duplodnaviria</taxon>
        <taxon>Heunggongvirae</taxon>
        <taxon>Uroviricota</taxon>
        <taxon>Caudoviricetes</taxon>
        <taxon>Stanwilliamsviridae</taxon>
        <taxon>Boydwoodruffvirinae</taxon>
        <taxon>Coruscantvirus</taxon>
        <taxon>Coruscantvirus coruscant</taxon>
    </lineage>
</organism>
<gene>
    <name evidence="2" type="ORF">HUN41_00081</name>
</gene>
<accession>A0A7G4AW20</accession>
<keyword evidence="3" id="KW-1185">Reference proteome</keyword>
<evidence type="ECO:0000313" key="2">
    <source>
        <dbReference type="EMBL" id="QMP84210.1"/>
    </source>
</evidence>
<dbReference type="Proteomes" id="UP000515922">
    <property type="component" value="Segment"/>
</dbReference>
<feature type="compositionally biased region" description="Basic and acidic residues" evidence="1">
    <location>
        <begin position="237"/>
        <end position="259"/>
    </location>
</feature>
<proteinExistence type="predicted"/>
<evidence type="ECO:0000313" key="3">
    <source>
        <dbReference type="Proteomes" id="UP000515922"/>
    </source>
</evidence>
<evidence type="ECO:0000256" key="1">
    <source>
        <dbReference type="SAM" id="MobiDB-lite"/>
    </source>
</evidence>
<feature type="region of interest" description="Disordered" evidence="1">
    <location>
        <begin position="237"/>
        <end position="266"/>
    </location>
</feature>